<proteinExistence type="evidence at transcript level"/>
<evidence type="ECO:0000256" key="4">
    <source>
        <dbReference type="ARBA" id="ARBA00022537"/>
    </source>
</evidence>
<evidence type="ECO:0000256" key="13">
    <source>
        <dbReference type="PROSITE-ProRule" id="PRU00288"/>
    </source>
</evidence>
<evidence type="ECO:0000256" key="3">
    <source>
        <dbReference type="ARBA" id="ARBA00022483"/>
    </source>
</evidence>
<reference evidence="16" key="1">
    <citation type="journal article" date="2017" name="Front. Cell. Infect. Microbiol.">
        <title>The Distinct Transcriptional Response of the Midgut of Amblyomma sculptum and Amblyomma aureolatum Ticks to Rickettsia rickettsii Correlates to Their Differences in Susceptibility to Infection.</title>
        <authorList>
            <person name="Martins L.A."/>
            <person name="Galletti M.F.B.M."/>
            <person name="Ribeiro J.M."/>
            <person name="Fujita A."/>
            <person name="Costa F.B."/>
            <person name="Labruna M.B."/>
            <person name="Daffre S."/>
            <person name="Fogaca A.C."/>
        </authorList>
    </citation>
    <scope>NUCLEOTIDE SEQUENCE</scope>
</reference>
<feature type="repeat" description="ANK" evidence="12">
    <location>
        <begin position="158"/>
        <end position="190"/>
    </location>
</feature>
<keyword evidence="11" id="KW-0472">Membrane</keyword>
<dbReference type="Gene3D" id="1.25.40.20">
    <property type="entry name" value="Ankyrin repeat-containing domain"/>
    <property type="match status" value="1"/>
</dbReference>
<dbReference type="PANTHER" id="PTHR46097">
    <property type="entry name" value="G PROTEIN-COUPLED RECEPTOR KINASE INTERACTING ARFGAP"/>
    <property type="match status" value="1"/>
</dbReference>
<dbReference type="Pfam" id="PF01412">
    <property type="entry name" value="ArfGap"/>
    <property type="match status" value="1"/>
</dbReference>
<keyword evidence="2" id="KW-0343">GTPase activation</keyword>
<dbReference type="PROSITE" id="PS50297">
    <property type="entry name" value="ANK_REP_REGION"/>
    <property type="match status" value="1"/>
</dbReference>
<keyword evidence="9" id="KW-0800">Toxin</keyword>
<dbReference type="SUPFAM" id="SSF57863">
    <property type="entry name" value="ArfGap/RecO-like zinc finger"/>
    <property type="match status" value="1"/>
</dbReference>
<keyword evidence="4" id="KW-1052">Target cell membrane</keyword>
<dbReference type="Gene3D" id="1.10.220.150">
    <property type="entry name" value="Arf GTPase activating protein"/>
    <property type="match status" value="1"/>
</dbReference>
<evidence type="ECO:0000256" key="11">
    <source>
        <dbReference type="ARBA" id="ARBA00023298"/>
    </source>
</evidence>
<organism evidence="16">
    <name type="scientific">Amblyomma aureolatum</name>
    <dbReference type="NCBI Taxonomy" id="187763"/>
    <lineage>
        <taxon>Eukaryota</taxon>
        <taxon>Metazoa</taxon>
        <taxon>Ecdysozoa</taxon>
        <taxon>Arthropoda</taxon>
        <taxon>Chelicerata</taxon>
        <taxon>Arachnida</taxon>
        <taxon>Acari</taxon>
        <taxon>Parasitiformes</taxon>
        <taxon>Ixodida</taxon>
        <taxon>Ixodoidea</taxon>
        <taxon>Ixodidae</taxon>
        <taxon>Amblyomminae</taxon>
        <taxon>Amblyomma</taxon>
    </lineage>
</organism>
<dbReference type="InterPro" id="IPR022018">
    <property type="entry name" value="GIT1_C"/>
</dbReference>
<accession>A0A1E1X4L2</accession>
<keyword evidence="9" id="KW-0528">Neurotoxin</keyword>
<evidence type="ECO:0000256" key="7">
    <source>
        <dbReference type="ARBA" id="ARBA00022771"/>
    </source>
</evidence>
<evidence type="ECO:0000259" key="15">
    <source>
        <dbReference type="PROSITE" id="PS50115"/>
    </source>
</evidence>
<comment type="subcellular location">
    <subcellularLocation>
        <location evidence="1">Target cell membrane</location>
    </subcellularLocation>
</comment>
<evidence type="ECO:0000256" key="1">
    <source>
        <dbReference type="ARBA" id="ARBA00004175"/>
    </source>
</evidence>
<dbReference type="GO" id="GO:0008277">
    <property type="term" value="P:regulation of G protein-coupled receptor signaling pathway"/>
    <property type="evidence" value="ECO:0007669"/>
    <property type="project" value="TreeGrafter"/>
</dbReference>
<dbReference type="CDD" id="cd08833">
    <property type="entry name" value="ArfGap_GIT"/>
    <property type="match status" value="1"/>
</dbReference>
<dbReference type="InterPro" id="IPR036770">
    <property type="entry name" value="Ankyrin_rpt-contain_sf"/>
</dbReference>
<keyword evidence="6" id="KW-0677">Repeat</keyword>
<evidence type="ECO:0000256" key="14">
    <source>
        <dbReference type="SAM" id="MobiDB-lite"/>
    </source>
</evidence>
<keyword evidence="9" id="KW-0638">Presynaptic neurotoxin</keyword>
<feature type="region of interest" description="Disordered" evidence="14">
    <location>
        <begin position="347"/>
        <end position="373"/>
    </location>
</feature>
<dbReference type="GO" id="GO:0031267">
    <property type="term" value="F:small GTPase binding"/>
    <property type="evidence" value="ECO:0007669"/>
    <property type="project" value="TreeGrafter"/>
</dbReference>
<dbReference type="Pfam" id="PF08518">
    <property type="entry name" value="GIT_SHD"/>
    <property type="match status" value="2"/>
</dbReference>
<dbReference type="InterPro" id="IPR002110">
    <property type="entry name" value="Ankyrin_rpt"/>
</dbReference>
<evidence type="ECO:0000256" key="6">
    <source>
        <dbReference type="ARBA" id="ARBA00022737"/>
    </source>
</evidence>
<dbReference type="GO" id="GO:0032012">
    <property type="term" value="P:regulation of ARF protein signal transduction"/>
    <property type="evidence" value="ECO:0007669"/>
    <property type="project" value="InterPro"/>
</dbReference>
<evidence type="ECO:0000256" key="2">
    <source>
        <dbReference type="ARBA" id="ARBA00022468"/>
    </source>
</evidence>
<dbReference type="SUPFAM" id="SSF48403">
    <property type="entry name" value="Ankyrin repeat"/>
    <property type="match status" value="1"/>
</dbReference>
<dbReference type="GO" id="GO:0008270">
    <property type="term" value="F:zinc ion binding"/>
    <property type="evidence" value="ECO:0007669"/>
    <property type="project" value="UniProtKB-KW"/>
</dbReference>
<protein>
    <submittedName>
        <fullName evidence="16">Putative gtpase-activating of the git family</fullName>
    </submittedName>
</protein>
<dbReference type="EMBL" id="GFAC01005217">
    <property type="protein sequence ID" value="JAT93971.1"/>
    <property type="molecule type" value="mRNA"/>
</dbReference>
<dbReference type="Pfam" id="PF12796">
    <property type="entry name" value="Ank_2"/>
    <property type="match status" value="1"/>
</dbReference>
<dbReference type="GO" id="GO:0005096">
    <property type="term" value="F:GTPase activator activity"/>
    <property type="evidence" value="ECO:0007669"/>
    <property type="project" value="UniProtKB-KW"/>
</dbReference>
<keyword evidence="5" id="KW-0479">Metal-binding</keyword>
<keyword evidence="3" id="KW-0268">Exocytosis</keyword>
<dbReference type="InterPro" id="IPR001164">
    <property type="entry name" value="ArfGAP_dom"/>
</dbReference>
<dbReference type="SMART" id="SM00555">
    <property type="entry name" value="GIT"/>
    <property type="match status" value="2"/>
</dbReference>
<dbReference type="PROSITE" id="PS50115">
    <property type="entry name" value="ARFGAP"/>
    <property type="match status" value="1"/>
</dbReference>
<dbReference type="GO" id="GO:0007420">
    <property type="term" value="P:brain development"/>
    <property type="evidence" value="ECO:0007669"/>
    <property type="project" value="InterPro"/>
</dbReference>
<evidence type="ECO:0000256" key="12">
    <source>
        <dbReference type="PROSITE-ProRule" id="PRU00023"/>
    </source>
</evidence>
<keyword evidence="7 13" id="KW-0863">Zinc-finger</keyword>
<evidence type="ECO:0000256" key="8">
    <source>
        <dbReference type="ARBA" id="ARBA00022833"/>
    </source>
</evidence>
<feature type="region of interest" description="Disordered" evidence="14">
    <location>
        <begin position="463"/>
        <end position="493"/>
    </location>
</feature>
<feature type="region of interest" description="Disordered" evidence="14">
    <location>
        <begin position="409"/>
        <end position="448"/>
    </location>
</feature>
<dbReference type="AlphaFoldDB" id="A0A1E1X4L2"/>
<dbReference type="Gene3D" id="1.20.120.330">
    <property type="entry name" value="Nucleotidyltransferases domain 2"/>
    <property type="match status" value="1"/>
</dbReference>
<feature type="domain" description="Arf-GAP" evidence="15">
    <location>
        <begin position="1"/>
        <end position="117"/>
    </location>
</feature>
<dbReference type="InterPro" id="IPR047161">
    <property type="entry name" value="GIT-like"/>
</dbReference>
<dbReference type="SMART" id="SM00105">
    <property type="entry name" value="ArfGap"/>
    <property type="match status" value="1"/>
</dbReference>
<keyword evidence="8" id="KW-0862">Zinc</keyword>
<keyword evidence="10 12" id="KW-0040">ANK repeat</keyword>
<dbReference type="GO" id="GO:0044218">
    <property type="term" value="C:other organism cell membrane"/>
    <property type="evidence" value="ECO:0007669"/>
    <property type="project" value="UniProtKB-KW"/>
</dbReference>
<evidence type="ECO:0000313" key="16">
    <source>
        <dbReference type="EMBL" id="JAT93971.1"/>
    </source>
</evidence>
<dbReference type="InterPro" id="IPR037278">
    <property type="entry name" value="ARFGAP/RecO"/>
</dbReference>
<sequence>EVCGDCGALEPQWGSLNRGLLLCDECCSVHRSLGPHVSRVRHLHKAAWAPAQLNMVHTLHASGANAIWEHQLLEPGGGKAAGRRKPCARDSLHPVKSEFIRAKHQNLAFVHRATKEGEQPTQEDLSKQLHASVRTANLETSLRLLAQGALPSHLHPDKGSTALHVAARSGQACQVELLLVYGADPTARDCRGLTPADCAREAGHTDLEARLIESQYEVTDRLAYHLSGRNPEHHLGQHFILPEMADCLDLSAHARAAKHKLQTLPEPLFVELARDLYDEVDRRECEALWLGGGATLVGADRQAVPFLPVSPELSSTRNQARQKLARLTAREFATLLIDILSEAKRRHLGAKQPGSEERRLSDDEPLYDSVASDEDNHVGRQLWQRLSDLQQEQAALRLEVETLRAALAAASSSSSSRQHSPSAATRHQPQQQRGSSSPQAQRSPRPQSMCEWRHLGKGAATAKTGIYDSPSRHVTAGHPHGDQDGDGIFSNSQQPVGALPTYQEVLAQTERITRCIQELLACAQEGKRDAFLPCSHNILQAVLCMSSLFGGQPPGGSGSTLGVALSRLVASARQLQRWASGGLEGGQLIQGAYEVAKGAKELVQAYPATPPPV</sequence>
<dbReference type="InterPro" id="IPR013724">
    <property type="entry name" value="GIT_SHD"/>
</dbReference>
<keyword evidence="11" id="KW-1053">Target membrane</keyword>
<evidence type="ECO:0000256" key="10">
    <source>
        <dbReference type="ARBA" id="ARBA00023043"/>
    </source>
</evidence>
<dbReference type="Pfam" id="PF12205">
    <property type="entry name" value="GIT1_C"/>
    <property type="match status" value="1"/>
</dbReference>
<evidence type="ECO:0000256" key="5">
    <source>
        <dbReference type="ARBA" id="ARBA00022723"/>
    </source>
</evidence>
<dbReference type="InterPro" id="IPR038508">
    <property type="entry name" value="ArfGAP_dom_sf"/>
</dbReference>
<feature type="non-terminal residue" evidence="16">
    <location>
        <position position="1"/>
    </location>
</feature>
<dbReference type="PANTHER" id="PTHR46097:SF3">
    <property type="entry name" value="ARF GTPASE-ACTIVATING PROTEIN GIT"/>
    <property type="match status" value="1"/>
</dbReference>
<dbReference type="GO" id="GO:0006887">
    <property type="term" value="P:exocytosis"/>
    <property type="evidence" value="ECO:0007669"/>
    <property type="project" value="UniProtKB-KW"/>
</dbReference>
<name>A0A1E1X4L2_9ACAR</name>
<evidence type="ECO:0000256" key="9">
    <source>
        <dbReference type="ARBA" id="ARBA00023028"/>
    </source>
</evidence>
<dbReference type="PROSITE" id="PS50088">
    <property type="entry name" value="ANK_REPEAT"/>
    <property type="match status" value="1"/>
</dbReference>
<dbReference type="GO" id="GO:0044231">
    <property type="term" value="C:host cell presynaptic membrane"/>
    <property type="evidence" value="ECO:0007669"/>
    <property type="project" value="UniProtKB-KW"/>
</dbReference>